<evidence type="ECO:0008006" key="4">
    <source>
        <dbReference type="Google" id="ProtNLM"/>
    </source>
</evidence>
<evidence type="ECO:0000256" key="1">
    <source>
        <dbReference type="SAM" id="Phobius"/>
    </source>
</evidence>
<reference evidence="2 3" key="1">
    <citation type="submission" date="2024-04" db="EMBL/GenBank/DDBJ databases">
        <title>Phyllosticta paracitricarpa is synonymous to the EU quarantine fungus P. citricarpa based on phylogenomic analyses.</title>
        <authorList>
            <consortium name="Lawrence Berkeley National Laboratory"/>
            <person name="Van ingen-buijs V.A."/>
            <person name="Van westerhoven A.C."/>
            <person name="Haridas S."/>
            <person name="Skiadas P."/>
            <person name="Martin F."/>
            <person name="Groenewald J.Z."/>
            <person name="Crous P.W."/>
            <person name="Seidl M.F."/>
        </authorList>
    </citation>
    <scope>NUCLEOTIDE SEQUENCE [LARGE SCALE GENOMIC DNA]</scope>
    <source>
        <strain evidence="2 3">CBS 141358</strain>
    </source>
</reference>
<name>A0ABR1N031_9PEZI</name>
<dbReference type="Proteomes" id="UP001367316">
    <property type="component" value="Unassembled WGS sequence"/>
</dbReference>
<comment type="caution">
    <text evidence="2">The sequence shown here is derived from an EMBL/GenBank/DDBJ whole genome shotgun (WGS) entry which is preliminary data.</text>
</comment>
<proteinExistence type="predicted"/>
<evidence type="ECO:0000313" key="3">
    <source>
        <dbReference type="Proteomes" id="UP001367316"/>
    </source>
</evidence>
<keyword evidence="3" id="KW-1185">Reference proteome</keyword>
<evidence type="ECO:0000313" key="2">
    <source>
        <dbReference type="EMBL" id="KAK7608557.1"/>
    </source>
</evidence>
<dbReference type="EMBL" id="JBBPBF010000028">
    <property type="protein sequence ID" value="KAK7608557.1"/>
    <property type="molecule type" value="Genomic_DNA"/>
</dbReference>
<organism evidence="2 3">
    <name type="scientific">Phyllosticta paracitricarpa</name>
    <dbReference type="NCBI Taxonomy" id="2016321"/>
    <lineage>
        <taxon>Eukaryota</taxon>
        <taxon>Fungi</taxon>
        <taxon>Dikarya</taxon>
        <taxon>Ascomycota</taxon>
        <taxon>Pezizomycotina</taxon>
        <taxon>Dothideomycetes</taxon>
        <taxon>Dothideomycetes incertae sedis</taxon>
        <taxon>Botryosphaeriales</taxon>
        <taxon>Phyllostictaceae</taxon>
        <taxon>Phyllosticta</taxon>
    </lineage>
</organism>
<keyword evidence="1" id="KW-0812">Transmembrane</keyword>
<sequence>MPRVERARRMILHFLVVCTTSFFFFFFFFSIHPSTSYQPKFPLLQWPSSCAHYSTVSPWQVTHLFDRYLSTCPSPSRAMIMGFRGYVNETTSLPHHHLQSSTMTYIYCCRTDGLQQSREPRPAFFSLSPSP</sequence>
<gene>
    <name evidence="2" type="ORF">JOL62DRAFT_213079</name>
</gene>
<protein>
    <recommendedName>
        <fullName evidence="4">Secreted protein</fullName>
    </recommendedName>
</protein>
<feature type="transmembrane region" description="Helical" evidence="1">
    <location>
        <begin position="12"/>
        <end position="31"/>
    </location>
</feature>
<accession>A0ABR1N031</accession>
<keyword evidence="1" id="KW-1133">Transmembrane helix</keyword>
<keyword evidence="1" id="KW-0472">Membrane</keyword>